<dbReference type="GO" id="GO:0016779">
    <property type="term" value="F:nucleotidyltransferase activity"/>
    <property type="evidence" value="ECO:0007669"/>
    <property type="project" value="TreeGrafter"/>
</dbReference>
<evidence type="ECO:0000256" key="7">
    <source>
        <dbReference type="ARBA" id="ARBA00022837"/>
    </source>
</evidence>
<evidence type="ECO:0000313" key="14">
    <source>
        <dbReference type="Proteomes" id="UP000283543"/>
    </source>
</evidence>
<feature type="compositionally biased region" description="Low complexity" evidence="10">
    <location>
        <begin position="908"/>
        <end position="925"/>
    </location>
</feature>
<dbReference type="GO" id="GO:0031123">
    <property type="term" value="P:RNA 3'-end processing"/>
    <property type="evidence" value="ECO:0007669"/>
    <property type="project" value="TreeGrafter"/>
</dbReference>
<dbReference type="SMART" id="SM00054">
    <property type="entry name" value="EFh"/>
    <property type="match status" value="2"/>
</dbReference>
<dbReference type="Gene3D" id="1.10.1410.10">
    <property type="match status" value="1"/>
</dbReference>
<dbReference type="EMBL" id="QUTB01004545">
    <property type="protein sequence ID" value="RHY61287.1"/>
    <property type="molecule type" value="Genomic_DNA"/>
</dbReference>
<keyword evidence="5" id="KW-0808">Transferase</keyword>
<dbReference type="PANTHER" id="PTHR12271:SF40">
    <property type="entry name" value="POLY(A) RNA POLYMERASE GLD2"/>
    <property type="match status" value="1"/>
</dbReference>
<dbReference type="InterPro" id="IPR001878">
    <property type="entry name" value="Znf_CCHC"/>
</dbReference>
<evidence type="ECO:0000256" key="9">
    <source>
        <dbReference type="PROSITE-ProRule" id="PRU00047"/>
    </source>
</evidence>
<feature type="compositionally biased region" description="Basic residues" evidence="10">
    <location>
        <begin position="940"/>
        <end position="959"/>
    </location>
</feature>
<feature type="compositionally biased region" description="Polar residues" evidence="10">
    <location>
        <begin position="1"/>
        <end position="12"/>
    </location>
</feature>
<dbReference type="InterPro" id="IPR002048">
    <property type="entry name" value="EF_hand_dom"/>
</dbReference>
<feature type="compositionally biased region" description="Low complexity" evidence="10">
    <location>
        <begin position="725"/>
        <end position="745"/>
    </location>
</feature>
<feature type="region of interest" description="Disordered" evidence="10">
    <location>
        <begin position="725"/>
        <end position="749"/>
    </location>
</feature>
<feature type="domain" description="EF-hand" evidence="12">
    <location>
        <begin position="318"/>
        <end position="353"/>
    </location>
</feature>
<dbReference type="GO" id="GO:0003676">
    <property type="term" value="F:nucleic acid binding"/>
    <property type="evidence" value="ECO:0007669"/>
    <property type="project" value="InterPro"/>
</dbReference>
<comment type="cofactor">
    <cofactor evidence="2">
        <name>Mg(2+)</name>
        <dbReference type="ChEBI" id="CHEBI:18420"/>
    </cofactor>
</comment>
<dbReference type="PANTHER" id="PTHR12271">
    <property type="entry name" value="POLY A POLYMERASE CID PAP -RELATED"/>
    <property type="match status" value="1"/>
</dbReference>
<dbReference type="GO" id="GO:0005509">
    <property type="term" value="F:calcium ion binding"/>
    <property type="evidence" value="ECO:0007669"/>
    <property type="project" value="InterPro"/>
</dbReference>
<dbReference type="GO" id="GO:0005737">
    <property type="term" value="C:cytoplasm"/>
    <property type="evidence" value="ECO:0007669"/>
    <property type="project" value="UniProtKB-SubCell"/>
</dbReference>
<dbReference type="GO" id="GO:0008270">
    <property type="term" value="F:zinc ion binding"/>
    <property type="evidence" value="ECO:0007669"/>
    <property type="project" value="UniProtKB-KW"/>
</dbReference>
<comment type="subcellular location">
    <subcellularLocation>
        <location evidence="3">Cytoplasm</location>
    </subcellularLocation>
</comment>
<dbReference type="VEuPathDB" id="FungiDB:H257_09745"/>
<feature type="region of interest" description="Disordered" evidence="10">
    <location>
        <begin position="890"/>
        <end position="969"/>
    </location>
</feature>
<dbReference type="InterPro" id="IPR011992">
    <property type="entry name" value="EF-hand-dom_pair"/>
</dbReference>
<keyword evidence="4" id="KW-0963">Cytoplasm</keyword>
<dbReference type="PROSITE" id="PS50222">
    <property type="entry name" value="EF_HAND_2"/>
    <property type="match status" value="2"/>
</dbReference>
<evidence type="ECO:0000256" key="6">
    <source>
        <dbReference type="ARBA" id="ARBA00022723"/>
    </source>
</evidence>
<dbReference type="Proteomes" id="UP000283543">
    <property type="component" value="Unassembled WGS sequence"/>
</dbReference>
<evidence type="ECO:0000256" key="3">
    <source>
        <dbReference type="ARBA" id="ARBA00004496"/>
    </source>
</evidence>
<dbReference type="Gene3D" id="1.10.238.10">
    <property type="entry name" value="EF-hand"/>
    <property type="match status" value="1"/>
</dbReference>
<evidence type="ECO:0000256" key="5">
    <source>
        <dbReference type="ARBA" id="ARBA00022679"/>
    </source>
</evidence>
<evidence type="ECO:0000256" key="10">
    <source>
        <dbReference type="SAM" id="MobiDB-lite"/>
    </source>
</evidence>
<dbReference type="Pfam" id="PF03828">
    <property type="entry name" value="PAP_assoc"/>
    <property type="match status" value="1"/>
</dbReference>
<dbReference type="VEuPathDB" id="FungiDB:H257_09746"/>
<keyword evidence="6" id="KW-0479">Metal-binding</keyword>
<name>A0A418C2B4_APHAT</name>
<dbReference type="SUPFAM" id="SSF81631">
    <property type="entry name" value="PAP/OAS1 substrate-binding domain"/>
    <property type="match status" value="1"/>
</dbReference>
<dbReference type="AlphaFoldDB" id="A0A418C2B4"/>
<feature type="compositionally biased region" description="Basic and acidic residues" evidence="10">
    <location>
        <begin position="19"/>
        <end position="30"/>
    </location>
</feature>
<evidence type="ECO:0000259" key="12">
    <source>
        <dbReference type="PROSITE" id="PS50222"/>
    </source>
</evidence>
<dbReference type="Pfam" id="PF13499">
    <property type="entry name" value="EF-hand_7"/>
    <property type="match status" value="1"/>
</dbReference>
<dbReference type="SUPFAM" id="SSF47473">
    <property type="entry name" value="EF-hand"/>
    <property type="match status" value="1"/>
</dbReference>
<gene>
    <name evidence="13" type="ORF">DYB34_009158</name>
</gene>
<keyword evidence="9" id="KW-0863">Zinc-finger</keyword>
<feature type="domain" description="EF-hand" evidence="12">
    <location>
        <begin position="281"/>
        <end position="316"/>
    </location>
</feature>
<dbReference type="PROSITE" id="PS00018">
    <property type="entry name" value="EF_HAND_1"/>
    <property type="match status" value="1"/>
</dbReference>
<evidence type="ECO:0000256" key="2">
    <source>
        <dbReference type="ARBA" id="ARBA00001946"/>
    </source>
</evidence>
<dbReference type="InterPro" id="IPR054708">
    <property type="entry name" value="MTPAP-like_central"/>
</dbReference>
<dbReference type="InterPro" id="IPR002058">
    <property type="entry name" value="PAP_assoc"/>
</dbReference>
<dbReference type="CDD" id="cd00051">
    <property type="entry name" value="EFh"/>
    <property type="match status" value="1"/>
</dbReference>
<dbReference type="Pfam" id="PF22600">
    <property type="entry name" value="MTPAP-like_central"/>
    <property type="match status" value="1"/>
</dbReference>
<dbReference type="CDD" id="cd05402">
    <property type="entry name" value="NT_PAP_TUTase"/>
    <property type="match status" value="1"/>
</dbReference>
<sequence>MTTKPTRTSRSGDSYAHSFGKDDTEGKEAWDQAANDGNSVSGTGHRQAKAGFNDTPDHIADSDDQPSPKLHKSESKCTIEQSDMTLTRSPSIFRMLETTPTVGDTPPSQPPSIPPDVAHKVVQHIIFRWMKSAVPLRRLFPPSTSASCHPLDTFLSTLQHANVALKPVEVSSLCTSFPPTPEPPPASAPCLNVTLLVDSVATKLFPIELLEFQLRKAVVAKATKTRGKCDVFKALNQLFDTPTTTDTCMSPRVHFVHCLDRFVRNVQFDTLSVEGVFRSLVQDTDFERGFRAIDADGSGSLSLAECTKYLQTSHQVAFPPAVLQDFLRRFDRDGDGSLNLDEFMACCRPKQHTGVHLVADVVARIHKRLFWLQHNHLLGASSGPNGTDKAAKDNFSLAPKHKLVPRTETGISKQLKCEIPKKKATPPAVQFPIDVSTWTRMDVKKWLIYNVQVKTLAHKFAAVDGHMLLGWAVHPHLDVWLRDKYSIAQPSTSIIMGAINSVRRLTIQCLGLLEALEPTTLEIENKATAIHVMQSLIRDKWPHLTLRPFGSSENDLDIGVFFDPPALVNSLSWNDRLQVLASIASILTLHDGMELHQFIFHARVPLVKLWDSRRKLAIDISIGSSHAVGNTLLLKRYGEMDPRVRPLVFAVKHWAKQRGLNDASNGTLSSYGADLFLLPPSIMWLTHWNVVAWIMLVLFFLQSRGILPALNPTDESDDCAITSLTSPTSCSSGGSHSSVSSSPSSDHQQCIHPILCSHPPSTPPSGMLSSTSGGESVGSLLVGFFQFYAFDFDYRCDVVSLRCGQALPKHAKWGLGLGTWRFSIEDPLDVHHDVARVIFHPKGQARLLDELRRAAAMTTMATCQLDDLCAAPSSSSCFICDAPGHAPRDCTASSSSSINMPPPPRNLSTISSDSSIGSPTTATRSPLPPPPLRAVPPHAKMLKRPRRRSKSKGGAKKKLLVAWRSTVGS</sequence>
<evidence type="ECO:0000259" key="11">
    <source>
        <dbReference type="PROSITE" id="PS50158"/>
    </source>
</evidence>
<evidence type="ECO:0000256" key="4">
    <source>
        <dbReference type="ARBA" id="ARBA00022490"/>
    </source>
</evidence>
<feature type="compositionally biased region" description="Polar residues" evidence="10">
    <location>
        <begin position="35"/>
        <end position="44"/>
    </location>
</feature>
<proteinExistence type="predicted"/>
<evidence type="ECO:0000256" key="1">
    <source>
        <dbReference type="ARBA" id="ARBA00001936"/>
    </source>
</evidence>
<comment type="caution">
    <text evidence="13">The sequence shown here is derived from an EMBL/GenBank/DDBJ whole genome shotgun (WGS) entry which is preliminary data.</text>
</comment>
<keyword evidence="7" id="KW-0106">Calcium</keyword>
<comment type="cofactor">
    <cofactor evidence="1">
        <name>Mn(2+)</name>
        <dbReference type="ChEBI" id="CHEBI:29035"/>
    </cofactor>
</comment>
<dbReference type="InterPro" id="IPR018247">
    <property type="entry name" value="EF_Hand_1_Ca_BS"/>
</dbReference>
<organism evidence="13 14">
    <name type="scientific">Aphanomyces astaci</name>
    <name type="common">Crayfish plague agent</name>
    <dbReference type="NCBI Taxonomy" id="112090"/>
    <lineage>
        <taxon>Eukaryota</taxon>
        <taxon>Sar</taxon>
        <taxon>Stramenopiles</taxon>
        <taxon>Oomycota</taxon>
        <taxon>Saprolegniomycetes</taxon>
        <taxon>Saprolegniales</taxon>
        <taxon>Verrucalvaceae</taxon>
        <taxon>Aphanomyces</taxon>
    </lineage>
</organism>
<dbReference type="InterPro" id="IPR043519">
    <property type="entry name" value="NT_sf"/>
</dbReference>
<protein>
    <submittedName>
        <fullName evidence="13">Uncharacterized protein</fullName>
    </submittedName>
</protein>
<evidence type="ECO:0000256" key="8">
    <source>
        <dbReference type="ARBA" id="ARBA00022842"/>
    </source>
</evidence>
<accession>A0A418C2B4</accession>
<keyword evidence="9" id="KW-0862">Zinc</keyword>
<feature type="region of interest" description="Disordered" evidence="10">
    <location>
        <begin position="1"/>
        <end position="84"/>
    </location>
</feature>
<reference evidence="13 14" key="1">
    <citation type="submission" date="2018-08" db="EMBL/GenBank/DDBJ databases">
        <title>Aphanomyces genome sequencing and annotation.</title>
        <authorList>
            <person name="Minardi D."/>
            <person name="Oidtmann B."/>
            <person name="Van Der Giezen M."/>
            <person name="Studholme D.J."/>
        </authorList>
    </citation>
    <scope>NUCLEOTIDE SEQUENCE [LARGE SCALE GENOMIC DNA]</scope>
    <source>
        <strain evidence="13 14">Si</strain>
    </source>
</reference>
<evidence type="ECO:0000313" key="13">
    <source>
        <dbReference type="EMBL" id="RHY61287.1"/>
    </source>
</evidence>
<feature type="domain" description="CCHC-type" evidence="11">
    <location>
        <begin position="877"/>
        <end position="890"/>
    </location>
</feature>
<dbReference type="SUPFAM" id="SSF81301">
    <property type="entry name" value="Nucleotidyltransferase"/>
    <property type="match status" value="1"/>
</dbReference>
<keyword evidence="8" id="KW-0460">Magnesium</keyword>
<dbReference type="PROSITE" id="PS50158">
    <property type="entry name" value="ZF_CCHC"/>
    <property type="match status" value="1"/>
</dbReference>